<dbReference type="EMBL" id="MFYX01000128">
    <property type="protein sequence ID" value="OGK01262.1"/>
    <property type="molecule type" value="Genomic_DNA"/>
</dbReference>
<name>A0A1F7F3X1_UNCRA</name>
<evidence type="ECO:0000256" key="1">
    <source>
        <dbReference type="SAM" id="Phobius"/>
    </source>
</evidence>
<feature type="transmembrane region" description="Helical" evidence="1">
    <location>
        <begin position="21"/>
        <end position="44"/>
    </location>
</feature>
<organism evidence="2 3">
    <name type="scientific">Candidatus Raymondbacteria bacterium RIFOXYD12_FULL_49_13</name>
    <dbReference type="NCBI Taxonomy" id="1817890"/>
    <lineage>
        <taxon>Bacteria</taxon>
        <taxon>Raymondiibacteriota</taxon>
    </lineage>
</organism>
<keyword evidence="1" id="KW-0812">Transmembrane</keyword>
<proteinExistence type="predicted"/>
<protein>
    <submittedName>
        <fullName evidence="2">Uncharacterized protein</fullName>
    </submittedName>
</protein>
<gene>
    <name evidence="2" type="ORF">A2519_02790</name>
</gene>
<feature type="transmembrane region" description="Helical" evidence="1">
    <location>
        <begin position="50"/>
        <end position="69"/>
    </location>
</feature>
<comment type="caution">
    <text evidence="2">The sequence shown here is derived from an EMBL/GenBank/DDBJ whole genome shotgun (WGS) entry which is preliminary data.</text>
</comment>
<dbReference type="AlphaFoldDB" id="A0A1F7F3X1"/>
<accession>A0A1F7F3X1</accession>
<keyword evidence="1" id="KW-1133">Transmembrane helix</keyword>
<evidence type="ECO:0000313" key="2">
    <source>
        <dbReference type="EMBL" id="OGK01262.1"/>
    </source>
</evidence>
<dbReference type="Gene3D" id="6.10.340.10">
    <property type="match status" value="1"/>
</dbReference>
<reference evidence="2 3" key="1">
    <citation type="journal article" date="2016" name="Nat. Commun.">
        <title>Thousands of microbial genomes shed light on interconnected biogeochemical processes in an aquifer system.</title>
        <authorList>
            <person name="Anantharaman K."/>
            <person name="Brown C.T."/>
            <person name="Hug L.A."/>
            <person name="Sharon I."/>
            <person name="Castelle C.J."/>
            <person name="Probst A.J."/>
            <person name="Thomas B.C."/>
            <person name="Singh A."/>
            <person name="Wilkins M.J."/>
            <person name="Karaoz U."/>
            <person name="Brodie E.L."/>
            <person name="Williams K.H."/>
            <person name="Hubbard S.S."/>
            <person name="Banfield J.F."/>
        </authorList>
    </citation>
    <scope>NUCLEOTIDE SEQUENCE [LARGE SCALE GENOMIC DNA]</scope>
</reference>
<evidence type="ECO:0000313" key="3">
    <source>
        <dbReference type="Proteomes" id="UP000179243"/>
    </source>
</evidence>
<dbReference type="Proteomes" id="UP000179243">
    <property type="component" value="Unassembled WGS sequence"/>
</dbReference>
<sequence length="153" mass="17713">MYKNRRRPIRNLIFHPDIQIPFIRGVLFLVAIVTAGATIAAAFIGVSFTALVAIETAVVALAFLFALRLSHRVAVPLYRIERWSQAIQEKNFNVHVALREQWLHKDLMDSLNLTGEELRRLMKQIEDIVNDDTIPSQEAIVRVREKLKEYKYE</sequence>
<keyword evidence="1" id="KW-0472">Membrane</keyword>